<accession>A0ABY6HIF7</accession>
<evidence type="ECO:0008006" key="3">
    <source>
        <dbReference type="Google" id="ProtNLM"/>
    </source>
</evidence>
<evidence type="ECO:0000313" key="1">
    <source>
        <dbReference type="EMBL" id="UYO64304.1"/>
    </source>
</evidence>
<name>A0ABY6HIF7_9FIRM</name>
<proteinExistence type="predicted"/>
<organism evidence="1 2">
    <name type="scientific">Acetobacterium wieringae</name>
    <dbReference type="NCBI Taxonomy" id="52694"/>
    <lineage>
        <taxon>Bacteria</taxon>
        <taxon>Bacillati</taxon>
        <taxon>Bacillota</taxon>
        <taxon>Clostridia</taxon>
        <taxon>Eubacteriales</taxon>
        <taxon>Eubacteriaceae</taxon>
        <taxon>Acetobacterium</taxon>
    </lineage>
</organism>
<dbReference type="Proteomes" id="UP001163550">
    <property type="component" value="Chromosome"/>
</dbReference>
<sequence length="225" mass="25910">MSNLDYIKNLKNQTQKKKSVTITIDEKVLDTISEIADSLEISKNQIISDISANFVADYEKSNNPNYYIINSNNYYMPEGHLHMLLGNRASAWRDAKTVIEGLVPGDYVFIFMNGTGIIASGTVKSKFMSTDYSLVKYYDRDANKDDPPIEYMIWDENYVTIDFDKKSLIEADEMLEINQKLSIDEERVLLASEFHEKISKKPFNRTKISLTEEEGKKLKDIFLSK</sequence>
<gene>
    <name evidence="1" type="ORF">LNN31_07765</name>
</gene>
<reference evidence="1" key="1">
    <citation type="submission" date="2021-11" db="EMBL/GenBank/DDBJ databases">
        <title>Isoprene-degrading acetogen.</title>
        <authorList>
            <person name="Yang Y."/>
            <person name="Jin H."/>
            <person name="Yan J."/>
        </authorList>
    </citation>
    <scope>NUCLEOTIDE SEQUENCE</scope>
    <source>
        <strain evidence="1">Berkeley</strain>
    </source>
</reference>
<keyword evidence="2" id="KW-1185">Reference proteome</keyword>
<protein>
    <recommendedName>
        <fullName evidence="3">Ribbon-helix-helix protein CopG domain-containing protein</fullName>
    </recommendedName>
</protein>
<evidence type="ECO:0000313" key="2">
    <source>
        <dbReference type="Proteomes" id="UP001163550"/>
    </source>
</evidence>
<dbReference type="RefSeq" id="WP_228882016.1">
    <property type="nucleotide sequence ID" value="NZ_CABIIK010000043.1"/>
</dbReference>
<dbReference type="EMBL" id="CP087994">
    <property type="protein sequence ID" value="UYO64304.1"/>
    <property type="molecule type" value="Genomic_DNA"/>
</dbReference>